<dbReference type="EMBL" id="JACTAM010000521">
    <property type="protein sequence ID" value="KAI2647201.1"/>
    <property type="molecule type" value="Genomic_DNA"/>
</dbReference>
<evidence type="ECO:0000259" key="5">
    <source>
        <dbReference type="Pfam" id="PF17921"/>
    </source>
</evidence>
<dbReference type="Pfam" id="PF05380">
    <property type="entry name" value="Peptidase_A17"/>
    <property type="match status" value="1"/>
</dbReference>
<feature type="compositionally biased region" description="Polar residues" evidence="3">
    <location>
        <begin position="112"/>
        <end position="123"/>
    </location>
</feature>
<dbReference type="InterPro" id="IPR008042">
    <property type="entry name" value="Retrotrans_Pao"/>
</dbReference>
<dbReference type="Proteomes" id="UP000830375">
    <property type="component" value="Unassembled WGS sequence"/>
</dbReference>
<dbReference type="PANTHER" id="PTHR47331">
    <property type="entry name" value="PHD-TYPE DOMAIN-CONTAINING PROTEIN"/>
    <property type="match status" value="1"/>
</dbReference>
<comment type="similarity">
    <text evidence="1">Belongs to the beta type-B retroviral polymerase family. HERV class-II K(HML-2) pol subfamily.</text>
</comment>
<dbReference type="PANTHER" id="PTHR47331:SF5">
    <property type="entry name" value="RIBONUCLEASE H"/>
    <property type="match status" value="1"/>
</dbReference>
<feature type="compositionally biased region" description="Polar residues" evidence="3">
    <location>
        <begin position="76"/>
        <end position="87"/>
    </location>
</feature>
<feature type="region of interest" description="Disordered" evidence="3">
    <location>
        <begin position="476"/>
        <end position="504"/>
    </location>
</feature>
<dbReference type="EC" id="3.1.26.4" evidence="2"/>
<gene>
    <name evidence="6" type="ORF">H4Q32_026308</name>
</gene>
<evidence type="ECO:0000256" key="3">
    <source>
        <dbReference type="SAM" id="MobiDB-lite"/>
    </source>
</evidence>
<evidence type="ECO:0000256" key="2">
    <source>
        <dbReference type="ARBA" id="ARBA00012180"/>
    </source>
</evidence>
<evidence type="ECO:0000256" key="1">
    <source>
        <dbReference type="ARBA" id="ARBA00010879"/>
    </source>
</evidence>
<dbReference type="InterPro" id="IPR041588">
    <property type="entry name" value="Integrase_H2C2"/>
</dbReference>
<name>A0ABQ8LC32_LABRO</name>
<dbReference type="Gene3D" id="3.30.70.270">
    <property type="match status" value="1"/>
</dbReference>
<dbReference type="Pfam" id="PF00078">
    <property type="entry name" value="RVT_1"/>
    <property type="match status" value="1"/>
</dbReference>
<protein>
    <recommendedName>
        <fullName evidence="2">ribonuclease H</fullName>
        <ecNumber evidence="2">3.1.26.4</ecNumber>
    </recommendedName>
</protein>
<evidence type="ECO:0000313" key="7">
    <source>
        <dbReference type="Proteomes" id="UP000830375"/>
    </source>
</evidence>
<dbReference type="InterPro" id="IPR000477">
    <property type="entry name" value="RT_dom"/>
</dbReference>
<keyword evidence="7" id="KW-1185">Reference proteome</keyword>
<dbReference type="InterPro" id="IPR043502">
    <property type="entry name" value="DNA/RNA_pol_sf"/>
</dbReference>
<evidence type="ECO:0000313" key="6">
    <source>
        <dbReference type="EMBL" id="KAI2647201.1"/>
    </source>
</evidence>
<dbReference type="CDD" id="cd01644">
    <property type="entry name" value="RT_pepA17"/>
    <property type="match status" value="1"/>
</dbReference>
<dbReference type="Pfam" id="PF17921">
    <property type="entry name" value="Integrase_H2C2"/>
    <property type="match status" value="1"/>
</dbReference>
<dbReference type="InterPro" id="IPR043128">
    <property type="entry name" value="Rev_trsase/Diguanyl_cyclase"/>
</dbReference>
<feature type="domain" description="Integrase zinc-binding" evidence="5">
    <location>
        <begin position="1415"/>
        <end position="1469"/>
    </location>
</feature>
<sequence>MVDEHQRGTVSQSVRPKRQTRHPAYFDDFEVDYGGYRPRGEHPPPLSTARYEHRQEQESSDSRGGARQMAHRTPPRDSNPSSESTSYPCLPVPRAQSFGASQYRTATRKLPESSTPFNEQTANIMPAPHSGLKGQISSSAPPTLYGRSASLDSHASPSYVVSPDPYSPPARTHYSVSAVSHGANDPSYPPLQQRASPTEPYSLMVLIDKMMEPPPAHYEYPNQQWYVHAPQYADNRAYGPSDRFQSSYEPAARSKIDMYHHSMSLPAQKPKPSFSEQPSLQLKESAAEYHGPKPSIPYLVHKDPSEFACLKLALHNLLPEDASELFKFQILVDHLQLEEAKLIADSFLNSPYPYTATIAALTEKFGKPHQLALSKIARVMDAPDVRPGDPEAFERFALQVQALVGLLKSLGPDGDAELRCGSHVVRLLTKLPPDLRAAFRRQMLPSQASSFTLPEFSKWLQAESWCQSSDVVGSIQTKGWPKQKPDQHKERRSRPATVLHGAGSPAANATSLTLWGLRLHRLTLRGCHVMNERLKPEDSRDELINSLSGSDCIARLPETNSSRDKLDELSSFVYDDVGANTRRRAPQKLNLKGEEEELSIRTIHQKVSRLQGSKVSFSISPVAQPHKTYQIKQAFTADHLGLAQQSYPMEALVSKYKHLKGLPIQSFEKIHPLLLIGADQPHLITPIEPVNLGPPGGPAAIKTRLGWTLQGPAKLLLNPLHPQQVLFTSFSSKHTELMRNVAKLWELDILPYRNEKQVTRSREDQAALEILNKGTVRVEVNGIQRYATPLLRKSSMACLNASEEAVMPLLHRTESHLLKDPERAAIYSAEVKKLVEEGYVAKLDPDKPLQSSERWFIPHHMVTHNDKSRLVFNCSFQYKGMNLNESLLPGPVLGPSLLGVLIRFREHSVAVSGDVKGMFHQVRLLEQDRPILRFVWRDMERDREPDIYEWQVLPFGTTCSPCCASYALHKHVLDNTESGNDLQFTIQRSFYVDNCLQSLNTADEARGLIDRLRELLASGGFNIRQWASNQPEVVSHLLKEAQSTSTELWLSQKETEVPESTLGLHWHCPTDTFRYKHRPLEYGPPTMHNFYRVLASQYDPLGFILPYTTRAKILIQKLWAKPREWDDPLFPDELLQSWLQWEDELKSLSCITFPRCYVTPEMDNNSVVREIHVFCDASERAYGAVSYLRTESSQGKVQLAFLIARFRVAPKKQLSVPRLELCAALCGAQLAESESCRFKVFVGTRIAEIQETTSPQDWRWTNGPPFLLMHPDHWPKSPADSSLNDDSELRKSTFCALNVVTSHAEIPDANKFTTYSELLEATARCVHGVANGEPLTAGDFIQAEILQWRASQRDSFFDDFQCLKQGKPLPSNSKLLTLSPELDKEMDVIRVGGRLRRAEALDIATKHPIVLDPSHALTKLIIQDYDHQLKHPGPERVLAEIRRKFWILRSREAIHNHQFQCTDCRRWRANPEIPQMSDLPVARLQLLKPAFYSTGMDCFGPFSVKIGRRVEKRWGIIWMCLTT</sequence>
<accession>A0ABQ8LC32</accession>
<dbReference type="SUPFAM" id="SSF56672">
    <property type="entry name" value="DNA/RNA polymerases"/>
    <property type="match status" value="1"/>
</dbReference>
<reference evidence="6 7" key="1">
    <citation type="submission" date="2022-01" db="EMBL/GenBank/DDBJ databases">
        <title>A high-quality chromosome-level genome assembly of rohu carp, Labeo rohita.</title>
        <authorList>
            <person name="Arick M.A. II"/>
            <person name="Hsu C.-Y."/>
            <person name="Magbanua Z."/>
            <person name="Pechanova O."/>
            <person name="Grover C."/>
            <person name="Miller E."/>
            <person name="Thrash A."/>
            <person name="Ezzel L."/>
            <person name="Alam S."/>
            <person name="Benzie J."/>
            <person name="Hamilton M."/>
            <person name="Karsi A."/>
            <person name="Lawrence M.L."/>
            <person name="Peterson D.G."/>
        </authorList>
    </citation>
    <scope>NUCLEOTIDE SEQUENCE [LARGE SCALE GENOMIC DNA]</scope>
    <source>
        <strain evidence="7">BAU-BD-2019</strain>
        <tissue evidence="6">Blood</tissue>
    </source>
</reference>
<feature type="domain" description="Reverse transcriptase" evidence="4">
    <location>
        <begin position="902"/>
        <end position="1024"/>
    </location>
</feature>
<organism evidence="6 7">
    <name type="scientific">Labeo rohita</name>
    <name type="common">Indian major carp</name>
    <name type="synonym">Cyprinus rohita</name>
    <dbReference type="NCBI Taxonomy" id="84645"/>
    <lineage>
        <taxon>Eukaryota</taxon>
        <taxon>Metazoa</taxon>
        <taxon>Chordata</taxon>
        <taxon>Craniata</taxon>
        <taxon>Vertebrata</taxon>
        <taxon>Euteleostomi</taxon>
        <taxon>Actinopterygii</taxon>
        <taxon>Neopterygii</taxon>
        <taxon>Teleostei</taxon>
        <taxon>Ostariophysi</taxon>
        <taxon>Cypriniformes</taxon>
        <taxon>Cyprinidae</taxon>
        <taxon>Labeoninae</taxon>
        <taxon>Labeonini</taxon>
        <taxon>Labeo</taxon>
    </lineage>
</organism>
<dbReference type="Gene3D" id="3.10.10.10">
    <property type="entry name" value="HIV Type 1 Reverse Transcriptase, subunit A, domain 1"/>
    <property type="match status" value="1"/>
</dbReference>
<proteinExistence type="inferred from homology"/>
<feature type="compositionally biased region" description="Basic and acidic residues" evidence="3">
    <location>
        <begin position="50"/>
        <end position="61"/>
    </location>
</feature>
<feature type="region of interest" description="Disordered" evidence="3">
    <location>
        <begin position="1"/>
        <end position="172"/>
    </location>
</feature>
<comment type="caution">
    <text evidence="6">The sequence shown here is derived from an EMBL/GenBank/DDBJ whole genome shotgun (WGS) entry which is preliminary data.</text>
</comment>
<evidence type="ECO:0000259" key="4">
    <source>
        <dbReference type="Pfam" id="PF00078"/>
    </source>
</evidence>